<feature type="domain" description="Pyridoxamine kinase/Phosphomethylpyrimidine kinase" evidence="6">
    <location>
        <begin position="14"/>
        <end position="251"/>
    </location>
</feature>
<evidence type="ECO:0000259" key="6">
    <source>
        <dbReference type="Pfam" id="PF08543"/>
    </source>
</evidence>
<evidence type="ECO:0000256" key="2">
    <source>
        <dbReference type="ARBA" id="ARBA00022679"/>
    </source>
</evidence>
<keyword evidence="3" id="KW-0547">Nucleotide-binding</keyword>
<keyword evidence="5" id="KW-0067">ATP-binding</keyword>
<dbReference type="InterPro" id="IPR004625">
    <property type="entry name" value="PyrdxlKinase"/>
</dbReference>
<keyword evidence="4" id="KW-0418">Kinase</keyword>
<organism evidence="7 8">
    <name type="scientific">Sellimonas caecigallum</name>
    <dbReference type="NCBI Taxonomy" id="2592333"/>
    <lineage>
        <taxon>Bacteria</taxon>
        <taxon>Bacillati</taxon>
        <taxon>Bacillota</taxon>
        <taxon>Clostridia</taxon>
        <taxon>Lachnospirales</taxon>
        <taxon>Lachnospiraceae</taxon>
        <taxon>Sellimonas</taxon>
    </lineage>
</organism>
<evidence type="ECO:0000313" key="8">
    <source>
        <dbReference type="Proteomes" id="UP000779049"/>
    </source>
</evidence>
<dbReference type="SUPFAM" id="SSF53613">
    <property type="entry name" value="Ribokinase-like"/>
    <property type="match status" value="1"/>
</dbReference>
<name>A0ABS7L924_9FIRM</name>
<gene>
    <name evidence="7" type="ORF">FLB61_10910</name>
</gene>
<keyword evidence="8" id="KW-1185">Reference proteome</keyword>
<evidence type="ECO:0000256" key="3">
    <source>
        <dbReference type="ARBA" id="ARBA00022741"/>
    </source>
</evidence>
<reference evidence="7 8" key="1">
    <citation type="journal article" date="2020" name="New Microbes New Infect">
        <title>Sellimonas caecigallum sp. nov., description and genome sequence of a new member of the Sellimonas genus isolated from the cecum of feral chicken.</title>
        <authorList>
            <person name="Wongkuna S."/>
            <person name="Ghimire S."/>
            <person name="Antony L."/>
            <person name="Chankhamhaengdecha S."/>
            <person name="Janvilisri T."/>
            <person name="Scaria J."/>
        </authorList>
    </citation>
    <scope>NUCLEOTIDE SEQUENCE [LARGE SCALE GENOMIC DNA]</scope>
    <source>
        <strain evidence="7 8">SW451</strain>
    </source>
</reference>
<proteinExistence type="predicted"/>
<evidence type="ECO:0000256" key="5">
    <source>
        <dbReference type="ARBA" id="ARBA00022840"/>
    </source>
</evidence>
<sequence>MKRLLLIHDLCSAGKAGMMNMIPILNGMGVEVCPIPTMLLSTHTGGYGKPAVLAVPGTYVEDCLRHYEREGIRFDAVFIGYLGSAAMAEKVFELLEKMQGIPVIFDPIMGDHGKYYSNFDDSYCSALRRLASCADVLLPNMTEASFLSGKPYRDEADDNEVLDMAKHLTTLGAGTVVITSAVSGKEKIRTAIWEKGIFEIQEREKVPYMSHGTGDLFDGVFAGVYINGAKCGECVKKASDFVADCLQMKAEEGTPERDGLPFETLLRRLV</sequence>
<dbReference type="Pfam" id="PF08543">
    <property type="entry name" value="Phos_pyr_kin"/>
    <property type="match status" value="1"/>
</dbReference>
<comment type="caution">
    <text evidence="7">The sequence shown here is derived from an EMBL/GenBank/DDBJ whole genome shotgun (WGS) entry which is preliminary data.</text>
</comment>
<dbReference type="InterPro" id="IPR029056">
    <property type="entry name" value="Ribokinase-like"/>
</dbReference>
<dbReference type="EMBL" id="VIRV01000019">
    <property type="protein sequence ID" value="MBY0759585.1"/>
    <property type="molecule type" value="Genomic_DNA"/>
</dbReference>
<keyword evidence="2" id="KW-0808">Transferase</keyword>
<dbReference type="InterPro" id="IPR013749">
    <property type="entry name" value="PM/HMP-P_kinase-1"/>
</dbReference>
<protein>
    <recommendedName>
        <fullName evidence="1">pyridoxal kinase</fullName>
        <ecNumber evidence="1">2.7.1.35</ecNumber>
    </recommendedName>
</protein>
<dbReference type="RefSeq" id="WP_087212962.1">
    <property type="nucleotide sequence ID" value="NZ_CP173660.1"/>
</dbReference>
<dbReference type="Proteomes" id="UP000779049">
    <property type="component" value="Unassembled WGS sequence"/>
</dbReference>
<evidence type="ECO:0000256" key="1">
    <source>
        <dbReference type="ARBA" id="ARBA00012104"/>
    </source>
</evidence>
<evidence type="ECO:0000256" key="4">
    <source>
        <dbReference type="ARBA" id="ARBA00022777"/>
    </source>
</evidence>
<evidence type="ECO:0000313" key="7">
    <source>
        <dbReference type="EMBL" id="MBY0759585.1"/>
    </source>
</evidence>
<dbReference type="PANTHER" id="PTHR10534:SF2">
    <property type="entry name" value="PYRIDOXAL KINASE"/>
    <property type="match status" value="1"/>
</dbReference>
<dbReference type="EC" id="2.7.1.35" evidence="1"/>
<dbReference type="Gene3D" id="3.40.1190.20">
    <property type="match status" value="1"/>
</dbReference>
<accession>A0ABS7L924</accession>
<dbReference type="PANTHER" id="PTHR10534">
    <property type="entry name" value="PYRIDOXAL KINASE"/>
    <property type="match status" value="1"/>
</dbReference>